<sequence length="222" mass="25461">MKKQSTRKLNATWTLMLSSKRAPHTFLLSTVNTHHITIAPPSIPHLAPRQLSSVQLSRHRRPCRTTHSPQLRSSVHLSRHRRPCRTTHNPQLRRLRMARCIIPKLHILRKRALRRRRSSRTILRSGRAWRLRKPLLLVVRIAQLWGRLPVVVGCCVLRHLGLWVRAWGYAGSRAHCCTTCLGDYGGLSGLFGFFAADEEQDDGGYERDAYDRSDDRAGDPGF</sequence>
<accession>A0A6A5TRU2</accession>
<dbReference type="EMBL" id="ML976996">
    <property type="protein sequence ID" value="KAF1955004.1"/>
    <property type="molecule type" value="Genomic_DNA"/>
</dbReference>
<feature type="region of interest" description="Disordered" evidence="1">
    <location>
        <begin position="202"/>
        <end position="222"/>
    </location>
</feature>
<protein>
    <submittedName>
        <fullName evidence="2">Uncharacterized protein</fullName>
    </submittedName>
</protein>
<gene>
    <name evidence="2" type="ORF">CC80DRAFT_110151</name>
</gene>
<feature type="compositionally biased region" description="Basic and acidic residues" evidence="1">
    <location>
        <begin position="204"/>
        <end position="222"/>
    </location>
</feature>
<evidence type="ECO:0000256" key="1">
    <source>
        <dbReference type="SAM" id="MobiDB-lite"/>
    </source>
</evidence>
<organism evidence="2 3">
    <name type="scientific">Byssothecium circinans</name>
    <dbReference type="NCBI Taxonomy" id="147558"/>
    <lineage>
        <taxon>Eukaryota</taxon>
        <taxon>Fungi</taxon>
        <taxon>Dikarya</taxon>
        <taxon>Ascomycota</taxon>
        <taxon>Pezizomycotina</taxon>
        <taxon>Dothideomycetes</taxon>
        <taxon>Pleosporomycetidae</taxon>
        <taxon>Pleosporales</taxon>
        <taxon>Massarineae</taxon>
        <taxon>Massarinaceae</taxon>
        <taxon>Byssothecium</taxon>
    </lineage>
</organism>
<reference evidence="2" key="1">
    <citation type="journal article" date="2020" name="Stud. Mycol.">
        <title>101 Dothideomycetes genomes: a test case for predicting lifestyles and emergence of pathogens.</title>
        <authorList>
            <person name="Haridas S."/>
            <person name="Albert R."/>
            <person name="Binder M."/>
            <person name="Bloem J."/>
            <person name="Labutti K."/>
            <person name="Salamov A."/>
            <person name="Andreopoulos B."/>
            <person name="Baker S."/>
            <person name="Barry K."/>
            <person name="Bills G."/>
            <person name="Bluhm B."/>
            <person name="Cannon C."/>
            <person name="Castanera R."/>
            <person name="Culley D."/>
            <person name="Daum C."/>
            <person name="Ezra D."/>
            <person name="Gonzalez J."/>
            <person name="Henrissat B."/>
            <person name="Kuo A."/>
            <person name="Liang C."/>
            <person name="Lipzen A."/>
            <person name="Lutzoni F."/>
            <person name="Magnuson J."/>
            <person name="Mondo S."/>
            <person name="Nolan M."/>
            <person name="Ohm R."/>
            <person name="Pangilinan J."/>
            <person name="Park H.-J."/>
            <person name="Ramirez L."/>
            <person name="Alfaro M."/>
            <person name="Sun H."/>
            <person name="Tritt A."/>
            <person name="Yoshinaga Y."/>
            <person name="Zwiers L.-H."/>
            <person name="Turgeon B."/>
            <person name="Goodwin S."/>
            <person name="Spatafora J."/>
            <person name="Crous P."/>
            <person name="Grigoriev I."/>
        </authorList>
    </citation>
    <scope>NUCLEOTIDE SEQUENCE</scope>
    <source>
        <strain evidence="2">CBS 675.92</strain>
    </source>
</reference>
<proteinExistence type="predicted"/>
<evidence type="ECO:0000313" key="3">
    <source>
        <dbReference type="Proteomes" id="UP000800035"/>
    </source>
</evidence>
<feature type="region of interest" description="Disordered" evidence="1">
    <location>
        <begin position="59"/>
        <end position="83"/>
    </location>
</feature>
<dbReference type="Proteomes" id="UP000800035">
    <property type="component" value="Unassembled WGS sequence"/>
</dbReference>
<name>A0A6A5TRU2_9PLEO</name>
<dbReference type="AlphaFoldDB" id="A0A6A5TRU2"/>
<keyword evidence="3" id="KW-1185">Reference proteome</keyword>
<evidence type="ECO:0000313" key="2">
    <source>
        <dbReference type="EMBL" id="KAF1955004.1"/>
    </source>
</evidence>